<dbReference type="CDD" id="cd06173">
    <property type="entry name" value="MFS_MefA_like"/>
    <property type="match status" value="1"/>
</dbReference>
<dbReference type="Gene3D" id="1.20.1250.20">
    <property type="entry name" value="MFS general substrate transporter like domains"/>
    <property type="match status" value="1"/>
</dbReference>
<comment type="subcellular location">
    <subcellularLocation>
        <location evidence="1">Cell inner membrane</location>
        <topology evidence="1">Multi-pass membrane protein</topology>
    </subcellularLocation>
</comment>
<evidence type="ECO:0000256" key="2">
    <source>
        <dbReference type="ARBA" id="ARBA00022448"/>
    </source>
</evidence>
<dbReference type="InterPro" id="IPR020846">
    <property type="entry name" value="MFS_dom"/>
</dbReference>
<feature type="transmembrane region" description="Helical" evidence="9">
    <location>
        <begin position="217"/>
        <end position="244"/>
    </location>
</feature>
<keyword evidence="2" id="KW-0813">Transport</keyword>
<evidence type="ECO:0000256" key="8">
    <source>
        <dbReference type="ARBA" id="ARBA00040914"/>
    </source>
</evidence>
<dbReference type="PANTHER" id="PTHR23513:SF9">
    <property type="entry name" value="ENTEROBACTIN EXPORTER ENTS"/>
    <property type="match status" value="1"/>
</dbReference>
<dbReference type="RefSeq" id="WP_234994285.1">
    <property type="nucleotide sequence ID" value="NZ_FYEZ01000001.1"/>
</dbReference>
<dbReference type="GO" id="GO:0022857">
    <property type="term" value="F:transmembrane transporter activity"/>
    <property type="evidence" value="ECO:0007669"/>
    <property type="project" value="InterPro"/>
</dbReference>
<evidence type="ECO:0000313" key="12">
    <source>
        <dbReference type="Proteomes" id="UP000198122"/>
    </source>
</evidence>
<evidence type="ECO:0000259" key="10">
    <source>
        <dbReference type="PROSITE" id="PS50850"/>
    </source>
</evidence>
<comment type="similarity">
    <text evidence="7">Belongs to the major facilitator superfamily. Drug:H(+) antiporter-3 (DHA3) (TC 2.A.1.21) family.</text>
</comment>
<dbReference type="InterPro" id="IPR036259">
    <property type="entry name" value="MFS_trans_sf"/>
</dbReference>
<keyword evidence="4 9" id="KW-0812">Transmembrane</keyword>
<feature type="transmembrane region" description="Helical" evidence="9">
    <location>
        <begin position="345"/>
        <end position="368"/>
    </location>
</feature>
<evidence type="ECO:0000256" key="5">
    <source>
        <dbReference type="ARBA" id="ARBA00022989"/>
    </source>
</evidence>
<dbReference type="PROSITE" id="PS50850">
    <property type="entry name" value="MFS"/>
    <property type="match status" value="1"/>
</dbReference>
<feature type="transmembrane region" description="Helical" evidence="9">
    <location>
        <begin position="314"/>
        <end position="333"/>
    </location>
</feature>
<evidence type="ECO:0000256" key="4">
    <source>
        <dbReference type="ARBA" id="ARBA00022692"/>
    </source>
</evidence>
<reference evidence="11 12" key="1">
    <citation type="submission" date="2017-06" db="EMBL/GenBank/DDBJ databases">
        <authorList>
            <person name="Kim H.J."/>
            <person name="Triplett B.A."/>
        </authorList>
    </citation>
    <scope>NUCLEOTIDE SEQUENCE [LARGE SCALE GENOMIC DNA]</scope>
    <source>
        <strain evidence="11 12">DSM 22179</strain>
    </source>
</reference>
<dbReference type="Proteomes" id="UP000198122">
    <property type="component" value="Unassembled WGS sequence"/>
</dbReference>
<evidence type="ECO:0000256" key="3">
    <source>
        <dbReference type="ARBA" id="ARBA00022475"/>
    </source>
</evidence>
<organism evidence="11 12">
    <name type="scientific">Kytococcus aerolatus</name>
    <dbReference type="NCBI Taxonomy" id="592308"/>
    <lineage>
        <taxon>Bacteria</taxon>
        <taxon>Bacillati</taxon>
        <taxon>Actinomycetota</taxon>
        <taxon>Actinomycetes</taxon>
        <taxon>Micrococcales</taxon>
        <taxon>Kytococcaceae</taxon>
        <taxon>Kytococcus</taxon>
    </lineage>
</organism>
<feature type="transmembrane region" description="Helical" evidence="9">
    <location>
        <begin position="168"/>
        <end position="189"/>
    </location>
</feature>
<sequence>MSALPLRGLLTAETFTITATRMSMVVIPWFVLVTTGSATQTGLVSAAELLPLVVFKVLGGPLTDRLGPRRVACVCDLGSAAVFGLIPLLHLRGALPFWALLLLVAAGGALRGPADGAKQAMIPGVTELARVPLERVTGYHGAIDRGSAMAGAAAAGLLITQLGAPRTLFVVAACFVLGAAALGATTAAASRPSAQRDTREPYLRSLLGGWDFIRHDAVLLGISGMVAVTNLLDLAWSAVLFPVWARETGAGAAGISLLLTVFSAAATVSSLAAARWAHRLPRFRTYVIGFLVTGPVRFAVLTLGAPLWVVVTAFAVTGAASGFLNPILGAVIFERIPAGLTGRVSALSASLGWSLMPLGGLLGGLLASGLGWRWALWALAGAYLVATLAPLVVPSFREFDTRPAPPVLSDQADASWPAQEPAAQ</sequence>
<feature type="transmembrane region" description="Helical" evidence="9">
    <location>
        <begin position="374"/>
        <end position="393"/>
    </location>
</feature>
<keyword evidence="5 9" id="KW-1133">Transmembrane helix</keyword>
<protein>
    <recommendedName>
        <fullName evidence="8">Multidrug efflux pump Tap</fullName>
    </recommendedName>
</protein>
<dbReference type="GO" id="GO:0005886">
    <property type="term" value="C:plasma membrane"/>
    <property type="evidence" value="ECO:0007669"/>
    <property type="project" value="UniProtKB-SubCell"/>
</dbReference>
<dbReference type="SUPFAM" id="SSF103473">
    <property type="entry name" value="MFS general substrate transporter"/>
    <property type="match status" value="1"/>
</dbReference>
<dbReference type="EMBL" id="FYEZ01000001">
    <property type="protein sequence ID" value="SNC64463.1"/>
    <property type="molecule type" value="Genomic_DNA"/>
</dbReference>
<dbReference type="PANTHER" id="PTHR23513">
    <property type="entry name" value="INTEGRAL MEMBRANE EFFLUX PROTEIN-RELATED"/>
    <property type="match status" value="1"/>
</dbReference>
<feature type="transmembrane region" description="Helical" evidence="9">
    <location>
        <begin position="250"/>
        <end position="274"/>
    </location>
</feature>
<evidence type="ECO:0000313" key="11">
    <source>
        <dbReference type="EMBL" id="SNC64463.1"/>
    </source>
</evidence>
<dbReference type="InterPro" id="IPR011701">
    <property type="entry name" value="MFS"/>
</dbReference>
<name>A0A212TEN7_9MICO</name>
<dbReference type="AlphaFoldDB" id="A0A212TEN7"/>
<gene>
    <name evidence="11" type="ORF">SAMN05445756_1116</name>
</gene>
<evidence type="ECO:0000256" key="1">
    <source>
        <dbReference type="ARBA" id="ARBA00004429"/>
    </source>
</evidence>
<feature type="domain" description="Major facilitator superfamily (MFS) profile" evidence="10">
    <location>
        <begin position="219"/>
        <end position="424"/>
    </location>
</feature>
<proteinExistence type="inferred from homology"/>
<evidence type="ECO:0000256" key="6">
    <source>
        <dbReference type="ARBA" id="ARBA00023136"/>
    </source>
</evidence>
<keyword evidence="6 9" id="KW-0472">Membrane</keyword>
<evidence type="ECO:0000256" key="9">
    <source>
        <dbReference type="SAM" id="Phobius"/>
    </source>
</evidence>
<keyword evidence="3" id="KW-1003">Cell membrane</keyword>
<keyword evidence="12" id="KW-1185">Reference proteome</keyword>
<accession>A0A212TEN7</accession>
<evidence type="ECO:0000256" key="7">
    <source>
        <dbReference type="ARBA" id="ARBA00038075"/>
    </source>
</evidence>
<dbReference type="Pfam" id="PF07690">
    <property type="entry name" value="MFS_1"/>
    <property type="match status" value="1"/>
</dbReference>
<feature type="transmembrane region" description="Helical" evidence="9">
    <location>
        <begin position="286"/>
        <end position="308"/>
    </location>
</feature>